<organism evidence="1 2">
    <name type="scientific">Paraphoma chrysanthemicola</name>
    <dbReference type="NCBI Taxonomy" id="798071"/>
    <lineage>
        <taxon>Eukaryota</taxon>
        <taxon>Fungi</taxon>
        <taxon>Dikarya</taxon>
        <taxon>Ascomycota</taxon>
        <taxon>Pezizomycotina</taxon>
        <taxon>Dothideomycetes</taxon>
        <taxon>Pleosporomycetidae</taxon>
        <taxon>Pleosporales</taxon>
        <taxon>Pleosporineae</taxon>
        <taxon>Phaeosphaeriaceae</taxon>
        <taxon>Paraphoma</taxon>
    </lineage>
</organism>
<dbReference type="Proteomes" id="UP000813461">
    <property type="component" value="Unassembled WGS sequence"/>
</dbReference>
<dbReference type="OrthoDB" id="3687370at2759"/>
<dbReference type="AlphaFoldDB" id="A0A8K0QTV2"/>
<keyword evidence="2" id="KW-1185">Reference proteome</keyword>
<proteinExistence type="predicted"/>
<accession>A0A8K0QTV2</accession>
<dbReference type="EMBL" id="JAGMVJ010000032">
    <property type="protein sequence ID" value="KAH7068554.1"/>
    <property type="molecule type" value="Genomic_DNA"/>
</dbReference>
<name>A0A8K0QTV2_9PLEO</name>
<evidence type="ECO:0000313" key="1">
    <source>
        <dbReference type="EMBL" id="KAH7068554.1"/>
    </source>
</evidence>
<sequence>MPGFSSFFLIRGPPPTPDSKSDSDPKILRTLLRRKTRRKATQIITIYGMCLRRADVASMHASLVQLQRDVHAQIEAFHDAGITSSKPRKRILREFAEVNSWIMRDVEDILQVLQITPGPIEELRNGLDDLDRVADLHGRQGLHNDDITSLVELVIAHRVS</sequence>
<protein>
    <submittedName>
        <fullName evidence="1">Uncharacterized protein</fullName>
    </submittedName>
</protein>
<reference evidence="1" key="1">
    <citation type="journal article" date="2021" name="Nat. Commun.">
        <title>Genetic determinants of endophytism in the Arabidopsis root mycobiome.</title>
        <authorList>
            <person name="Mesny F."/>
            <person name="Miyauchi S."/>
            <person name="Thiergart T."/>
            <person name="Pickel B."/>
            <person name="Atanasova L."/>
            <person name="Karlsson M."/>
            <person name="Huettel B."/>
            <person name="Barry K.W."/>
            <person name="Haridas S."/>
            <person name="Chen C."/>
            <person name="Bauer D."/>
            <person name="Andreopoulos W."/>
            <person name="Pangilinan J."/>
            <person name="LaButti K."/>
            <person name="Riley R."/>
            <person name="Lipzen A."/>
            <person name="Clum A."/>
            <person name="Drula E."/>
            <person name="Henrissat B."/>
            <person name="Kohler A."/>
            <person name="Grigoriev I.V."/>
            <person name="Martin F.M."/>
            <person name="Hacquard S."/>
        </authorList>
    </citation>
    <scope>NUCLEOTIDE SEQUENCE</scope>
    <source>
        <strain evidence="1">MPI-SDFR-AT-0120</strain>
    </source>
</reference>
<evidence type="ECO:0000313" key="2">
    <source>
        <dbReference type="Proteomes" id="UP000813461"/>
    </source>
</evidence>
<gene>
    <name evidence="1" type="ORF">FB567DRAFT_599228</name>
</gene>
<comment type="caution">
    <text evidence="1">The sequence shown here is derived from an EMBL/GenBank/DDBJ whole genome shotgun (WGS) entry which is preliminary data.</text>
</comment>